<feature type="transmembrane region" description="Helical" evidence="6">
    <location>
        <begin position="46"/>
        <end position="71"/>
    </location>
</feature>
<feature type="non-terminal residue" evidence="8">
    <location>
        <position position="1"/>
    </location>
</feature>
<dbReference type="PANTHER" id="PTHR45755">
    <property type="match status" value="1"/>
</dbReference>
<proteinExistence type="predicted"/>
<dbReference type="InterPro" id="IPR045316">
    <property type="entry name" value="Msc2-like"/>
</dbReference>
<feature type="transmembrane region" description="Helical" evidence="6">
    <location>
        <begin position="218"/>
        <end position="243"/>
    </location>
</feature>
<evidence type="ECO:0000313" key="8">
    <source>
        <dbReference type="EMBL" id="KAG0290307.1"/>
    </source>
</evidence>
<keyword evidence="4 6" id="KW-1133">Transmembrane helix</keyword>
<feature type="transmembrane region" description="Helical" evidence="6">
    <location>
        <begin position="91"/>
        <end position="111"/>
    </location>
</feature>
<dbReference type="SUPFAM" id="SSF161111">
    <property type="entry name" value="Cation efflux protein transmembrane domain-like"/>
    <property type="match status" value="1"/>
</dbReference>
<dbReference type="Pfam" id="PF01545">
    <property type="entry name" value="Cation_efflux"/>
    <property type="match status" value="1"/>
</dbReference>
<comment type="caution">
    <text evidence="8">The sequence shown here is derived from an EMBL/GenBank/DDBJ whole genome shotgun (WGS) entry which is preliminary data.</text>
</comment>
<evidence type="ECO:0000259" key="7">
    <source>
        <dbReference type="Pfam" id="PF01545"/>
    </source>
</evidence>
<keyword evidence="3 6" id="KW-0812">Transmembrane</keyword>
<sequence>FRSQLPSYGEIFGGLMPKQKTMFTWILAHSTIAVFTWLSGMRSGSLSIIGLSYMLLFDAFGVLNIFVSSVIHTDIKMKRSTVKHPFGVQRFEILFGLFNAIFLLFIGMNMLKESLEHLMLEDDHHGGDHGAVVRVPIFWTLVALGATLTSSLAYQNHKQFCLLLNANSHVSTQAAFGRSDSSKLVSLTSNKFTLTSLACVAGVLMVAMFPKFDALDKLIAIGQSIVMFSLGGPLAKVLGMLLLQTTPPHALETIEETVRQLTATNPAILRMERAHVWTNTFGQLIGTVVVSVAKGADEPAILASIHQRLQGFLDLDAQSEGTGELTVQLVQN</sequence>
<organism evidence="8 9">
    <name type="scientific">Linnemannia gamsii</name>
    <dbReference type="NCBI Taxonomy" id="64522"/>
    <lineage>
        <taxon>Eukaryota</taxon>
        <taxon>Fungi</taxon>
        <taxon>Fungi incertae sedis</taxon>
        <taxon>Mucoromycota</taxon>
        <taxon>Mortierellomycotina</taxon>
        <taxon>Mortierellomycetes</taxon>
        <taxon>Mortierellales</taxon>
        <taxon>Mortierellaceae</taxon>
        <taxon>Linnemannia</taxon>
    </lineage>
</organism>
<feature type="domain" description="Cation efflux protein transmembrane" evidence="7">
    <location>
        <begin position="23"/>
        <end position="237"/>
    </location>
</feature>
<comment type="subcellular location">
    <subcellularLocation>
        <location evidence="1">Membrane</location>
        <topology evidence="1">Multi-pass membrane protein</topology>
    </subcellularLocation>
</comment>
<dbReference type="EMBL" id="JAAAIM010000299">
    <property type="protein sequence ID" value="KAG0290307.1"/>
    <property type="molecule type" value="Genomic_DNA"/>
</dbReference>
<accession>A0ABQ7K384</accession>
<dbReference type="Gene3D" id="1.20.1510.10">
    <property type="entry name" value="Cation efflux protein transmembrane domain"/>
    <property type="match status" value="1"/>
</dbReference>
<gene>
    <name evidence="8" type="primary">ZRG17</name>
    <name evidence="8" type="ORF">BGZ96_006176</name>
</gene>
<dbReference type="Proteomes" id="UP001194696">
    <property type="component" value="Unassembled WGS sequence"/>
</dbReference>
<keyword evidence="2" id="KW-0813">Transport</keyword>
<evidence type="ECO:0000256" key="3">
    <source>
        <dbReference type="ARBA" id="ARBA00022692"/>
    </source>
</evidence>
<keyword evidence="5 6" id="KW-0472">Membrane</keyword>
<feature type="transmembrane region" description="Helical" evidence="6">
    <location>
        <begin position="192"/>
        <end position="212"/>
    </location>
</feature>
<dbReference type="InterPro" id="IPR058533">
    <property type="entry name" value="Cation_efflux_TM"/>
</dbReference>
<name>A0ABQ7K384_9FUNG</name>
<evidence type="ECO:0000256" key="6">
    <source>
        <dbReference type="SAM" id="Phobius"/>
    </source>
</evidence>
<feature type="transmembrane region" description="Helical" evidence="6">
    <location>
        <begin position="21"/>
        <end position="40"/>
    </location>
</feature>
<keyword evidence="9" id="KW-1185">Reference proteome</keyword>
<evidence type="ECO:0000256" key="5">
    <source>
        <dbReference type="ARBA" id="ARBA00023136"/>
    </source>
</evidence>
<evidence type="ECO:0000256" key="1">
    <source>
        <dbReference type="ARBA" id="ARBA00004141"/>
    </source>
</evidence>
<evidence type="ECO:0000313" key="9">
    <source>
        <dbReference type="Proteomes" id="UP001194696"/>
    </source>
</evidence>
<dbReference type="PANTHER" id="PTHR45755:SF5">
    <property type="entry name" value="ZINC TRANSPORTER"/>
    <property type="match status" value="1"/>
</dbReference>
<evidence type="ECO:0000256" key="2">
    <source>
        <dbReference type="ARBA" id="ARBA00022448"/>
    </source>
</evidence>
<reference evidence="8 9" key="1">
    <citation type="journal article" date="2020" name="Fungal Divers.">
        <title>Resolving the Mortierellaceae phylogeny through synthesis of multi-gene phylogenetics and phylogenomics.</title>
        <authorList>
            <person name="Vandepol N."/>
            <person name="Liber J."/>
            <person name="Desiro A."/>
            <person name="Na H."/>
            <person name="Kennedy M."/>
            <person name="Barry K."/>
            <person name="Grigoriev I.V."/>
            <person name="Miller A.N."/>
            <person name="O'Donnell K."/>
            <person name="Stajich J.E."/>
            <person name="Bonito G."/>
        </authorList>
    </citation>
    <scope>NUCLEOTIDE SEQUENCE [LARGE SCALE GENOMIC DNA]</scope>
    <source>
        <strain evidence="8 9">AD045</strain>
    </source>
</reference>
<feature type="transmembrane region" description="Helical" evidence="6">
    <location>
        <begin position="131"/>
        <end position="154"/>
    </location>
</feature>
<evidence type="ECO:0000256" key="4">
    <source>
        <dbReference type="ARBA" id="ARBA00022989"/>
    </source>
</evidence>
<protein>
    <submittedName>
        <fullName evidence="8">Endoplasmic reticulum zinc transporter</fullName>
    </submittedName>
</protein>
<dbReference type="InterPro" id="IPR027469">
    <property type="entry name" value="Cation_efflux_TMD_sf"/>
</dbReference>